<evidence type="ECO:0000256" key="4">
    <source>
        <dbReference type="ARBA" id="ARBA00022989"/>
    </source>
</evidence>
<dbReference type="GO" id="GO:0006508">
    <property type="term" value="P:proteolysis"/>
    <property type="evidence" value="ECO:0007669"/>
    <property type="project" value="UniProtKB-KW"/>
</dbReference>
<keyword evidence="9" id="KW-1185">Reference proteome</keyword>
<keyword evidence="6" id="KW-0720">Serine protease</keyword>
<keyword evidence="4 6" id="KW-1133">Transmembrane helix</keyword>
<name>A0A833VMZ9_9POAL</name>
<comment type="similarity">
    <text evidence="2 6">Belongs to the peptidase S54 family.</text>
</comment>
<evidence type="ECO:0000256" key="6">
    <source>
        <dbReference type="RuleBase" id="RU362115"/>
    </source>
</evidence>
<evidence type="ECO:0000259" key="7">
    <source>
        <dbReference type="Pfam" id="PF01694"/>
    </source>
</evidence>
<keyword evidence="5 6" id="KW-0472">Membrane</keyword>
<keyword evidence="3 6" id="KW-0812">Transmembrane</keyword>
<gene>
    <name evidence="8" type="ORF">FCM35_KLT01336</name>
</gene>
<comment type="catalytic activity">
    <reaction evidence="6">
        <text>Cleaves type-1 transmembrane domains using a catalytic dyad composed of serine and histidine that are contributed by different transmembrane domains.</text>
        <dbReference type="EC" id="3.4.21.105"/>
    </reaction>
</comment>
<dbReference type="GO" id="GO:0016020">
    <property type="term" value="C:membrane"/>
    <property type="evidence" value="ECO:0007669"/>
    <property type="project" value="UniProtKB-SubCell"/>
</dbReference>
<dbReference type="InterPro" id="IPR022764">
    <property type="entry name" value="Peptidase_S54_rhomboid_dom"/>
</dbReference>
<dbReference type="SUPFAM" id="SSF144091">
    <property type="entry name" value="Rhomboid-like"/>
    <property type="match status" value="1"/>
</dbReference>
<feature type="domain" description="Peptidase S54 rhomboid" evidence="7">
    <location>
        <begin position="120"/>
        <end position="256"/>
    </location>
</feature>
<feature type="transmembrane region" description="Helical" evidence="6">
    <location>
        <begin position="34"/>
        <end position="56"/>
    </location>
</feature>
<dbReference type="AlphaFoldDB" id="A0A833VMZ9"/>
<protein>
    <recommendedName>
        <fullName evidence="6">RHOMBOID-like protein</fullName>
        <ecNumber evidence="6">3.4.21.105</ecNumber>
    </recommendedName>
</protein>
<keyword evidence="6" id="KW-0645">Protease</keyword>
<feature type="transmembrane region" description="Helical" evidence="6">
    <location>
        <begin position="162"/>
        <end position="180"/>
    </location>
</feature>
<dbReference type="EC" id="3.4.21.105" evidence="6"/>
<dbReference type="PANTHER" id="PTHR22936:SF107">
    <property type="entry name" value="RHOMBOID-LIKE PROTEIN 1"/>
    <property type="match status" value="1"/>
</dbReference>
<evidence type="ECO:0000256" key="2">
    <source>
        <dbReference type="ARBA" id="ARBA00009045"/>
    </source>
</evidence>
<dbReference type="Pfam" id="PF01694">
    <property type="entry name" value="Rhomboid"/>
    <property type="match status" value="1"/>
</dbReference>
<feature type="transmembrane region" description="Helical" evidence="6">
    <location>
        <begin position="186"/>
        <end position="207"/>
    </location>
</feature>
<evidence type="ECO:0000313" key="9">
    <source>
        <dbReference type="Proteomes" id="UP000623129"/>
    </source>
</evidence>
<dbReference type="OrthoDB" id="418595at2759"/>
<sequence length="384" mass="41937">MGKRKGGDALPLHRKGDGVAPRGRSVEFRPFKRWFPWLVPLFVVANVALFVLTMYVNNCPKNESGLAKVEGVTSSSRCILRSELGRFSFQPIRQNPLLGPSSATLLKMGALALSNVVSGGQSWRMFTCIWLHGGVVHIFANMFSLILIGFRLEQEFGFVKIGMLYVISGIGGSLLSALFMQGSISVGASGALFGLLGSMLSELLTNWTIYDNKLAALFTLVIIIAINLAVGILPHVDNSAHIGGFISGFLLGFIILIRPQFSYINNKNAPLVYQAPTKRKYKIYQLILLIIASILLVLGFVVGLLVLFSGMNVSQKCSWCHYLSCIPTSKWSCSSSRSGTSCLSSQLGNQLNLTCEATNKMRTYNLQSPNATDTIYQLCVDLCS</sequence>
<feature type="transmembrane region" description="Helical" evidence="6">
    <location>
        <begin position="286"/>
        <end position="308"/>
    </location>
</feature>
<evidence type="ECO:0000256" key="1">
    <source>
        <dbReference type="ARBA" id="ARBA00004141"/>
    </source>
</evidence>
<reference evidence="8" key="1">
    <citation type="submission" date="2020-01" db="EMBL/GenBank/DDBJ databases">
        <title>Genome sequence of Kobresia littledalei, the first chromosome-level genome in the family Cyperaceae.</title>
        <authorList>
            <person name="Qu G."/>
        </authorList>
    </citation>
    <scope>NUCLEOTIDE SEQUENCE</scope>
    <source>
        <strain evidence="8">C.B.Clarke</strain>
        <tissue evidence="8">Leaf</tissue>
    </source>
</reference>
<dbReference type="PANTHER" id="PTHR22936">
    <property type="entry name" value="RHOMBOID-RELATED"/>
    <property type="match status" value="1"/>
</dbReference>
<dbReference type="Gene3D" id="1.20.1540.10">
    <property type="entry name" value="Rhomboid-like"/>
    <property type="match status" value="1"/>
</dbReference>
<dbReference type="EMBL" id="SWLB01000010">
    <property type="protein sequence ID" value="KAF3333645.1"/>
    <property type="molecule type" value="Genomic_DNA"/>
</dbReference>
<dbReference type="GO" id="GO:0004252">
    <property type="term" value="F:serine-type endopeptidase activity"/>
    <property type="evidence" value="ECO:0007669"/>
    <property type="project" value="InterPro"/>
</dbReference>
<comment type="function">
    <text evidence="6">Serine protease involved in intramembrane proteolysis.</text>
</comment>
<accession>A0A833VMZ9</accession>
<comment type="caution">
    <text evidence="8">The sequence shown here is derived from an EMBL/GenBank/DDBJ whole genome shotgun (WGS) entry which is preliminary data.</text>
</comment>
<dbReference type="InterPro" id="IPR035952">
    <property type="entry name" value="Rhomboid-like_sf"/>
</dbReference>
<evidence type="ECO:0000313" key="8">
    <source>
        <dbReference type="EMBL" id="KAF3333645.1"/>
    </source>
</evidence>
<evidence type="ECO:0000256" key="5">
    <source>
        <dbReference type="ARBA" id="ARBA00023136"/>
    </source>
</evidence>
<organism evidence="8 9">
    <name type="scientific">Carex littledalei</name>
    <dbReference type="NCBI Taxonomy" id="544730"/>
    <lineage>
        <taxon>Eukaryota</taxon>
        <taxon>Viridiplantae</taxon>
        <taxon>Streptophyta</taxon>
        <taxon>Embryophyta</taxon>
        <taxon>Tracheophyta</taxon>
        <taxon>Spermatophyta</taxon>
        <taxon>Magnoliopsida</taxon>
        <taxon>Liliopsida</taxon>
        <taxon>Poales</taxon>
        <taxon>Cyperaceae</taxon>
        <taxon>Cyperoideae</taxon>
        <taxon>Cariceae</taxon>
        <taxon>Carex</taxon>
        <taxon>Carex subgen. Euthyceras</taxon>
    </lineage>
</organism>
<proteinExistence type="inferred from homology"/>
<dbReference type="Proteomes" id="UP000623129">
    <property type="component" value="Unassembled WGS sequence"/>
</dbReference>
<feature type="transmembrane region" description="Helical" evidence="6">
    <location>
        <begin position="214"/>
        <end position="233"/>
    </location>
</feature>
<comment type="subcellular location">
    <subcellularLocation>
        <location evidence="1 6">Membrane</location>
        <topology evidence="1 6">Multi-pass membrane protein</topology>
    </subcellularLocation>
</comment>
<keyword evidence="6" id="KW-0378">Hydrolase</keyword>
<dbReference type="InterPro" id="IPR002610">
    <property type="entry name" value="Peptidase_S54_rhomboid-like"/>
</dbReference>
<feature type="transmembrane region" description="Helical" evidence="6">
    <location>
        <begin position="129"/>
        <end position="150"/>
    </location>
</feature>
<feature type="transmembrane region" description="Helical" evidence="6">
    <location>
        <begin position="239"/>
        <end position="257"/>
    </location>
</feature>
<evidence type="ECO:0000256" key="3">
    <source>
        <dbReference type="ARBA" id="ARBA00022692"/>
    </source>
</evidence>